<accession>A0A670YR77</accession>
<evidence type="ECO:0000313" key="3">
    <source>
        <dbReference type="Proteomes" id="UP000472273"/>
    </source>
</evidence>
<sequence>MTTKAKGIMISFVKNLYKWVSIEAERLRKERKRTSIGFLEMQTALKSVMPGKCTKCMASVSKGGGSRCMKVS</sequence>
<dbReference type="Gene3D" id="1.10.20.10">
    <property type="entry name" value="Histone, subunit A"/>
    <property type="match status" value="1"/>
</dbReference>
<dbReference type="GO" id="GO:0003677">
    <property type="term" value="F:DNA binding"/>
    <property type="evidence" value="ECO:0007669"/>
    <property type="project" value="InterPro"/>
</dbReference>
<proteinExistence type="inferred from homology"/>
<dbReference type="InterPro" id="IPR000558">
    <property type="entry name" value="Histone_H2B"/>
</dbReference>
<dbReference type="Proteomes" id="UP000472273">
    <property type="component" value="Unplaced"/>
</dbReference>
<dbReference type="AlphaFoldDB" id="A0A670YR77"/>
<evidence type="ECO:0000256" key="1">
    <source>
        <dbReference type="ARBA" id="ARBA00006846"/>
    </source>
</evidence>
<dbReference type="InterPro" id="IPR009072">
    <property type="entry name" value="Histone-fold"/>
</dbReference>
<dbReference type="GO" id="GO:0046982">
    <property type="term" value="F:protein heterodimerization activity"/>
    <property type="evidence" value="ECO:0007669"/>
    <property type="project" value="InterPro"/>
</dbReference>
<evidence type="ECO:0000313" key="2">
    <source>
        <dbReference type="Ensembl" id="ENSPTXP00000011101.1"/>
    </source>
</evidence>
<dbReference type="SUPFAM" id="SSF47113">
    <property type="entry name" value="Histone-fold"/>
    <property type="match status" value="1"/>
</dbReference>
<dbReference type="GO" id="GO:0030527">
    <property type="term" value="F:structural constituent of chromatin"/>
    <property type="evidence" value="ECO:0007669"/>
    <property type="project" value="InterPro"/>
</dbReference>
<reference evidence="2" key="2">
    <citation type="submission" date="2025-09" db="UniProtKB">
        <authorList>
            <consortium name="Ensembl"/>
        </authorList>
    </citation>
    <scope>IDENTIFICATION</scope>
</reference>
<organism evidence="2 3">
    <name type="scientific">Pseudonaja textilis</name>
    <name type="common">Eastern brown snake</name>
    <dbReference type="NCBI Taxonomy" id="8673"/>
    <lineage>
        <taxon>Eukaryota</taxon>
        <taxon>Metazoa</taxon>
        <taxon>Chordata</taxon>
        <taxon>Craniata</taxon>
        <taxon>Vertebrata</taxon>
        <taxon>Euteleostomi</taxon>
        <taxon>Lepidosauria</taxon>
        <taxon>Squamata</taxon>
        <taxon>Bifurcata</taxon>
        <taxon>Unidentata</taxon>
        <taxon>Episquamata</taxon>
        <taxon>Toxicofera</taxon>
        <taxon>Serpentes</taxon>
        <taxon>Colubroidea</taxon>
        <taxon>Elapidae</taxon>
        <taxon>Hydrophiinae</taxon>
        <taxon>Pseudonaja</taxon>
    </lineage>
</organism>
<dbReference type="PRINTS" id="PR00621">
    <property type="entry name" value="HISTONEH2B"/>
</dbReference>
<name>A0A670YR77_PSETE</name>
<keyword evidence="3" id="KW-1185">Reference proteome</keyword>
<comment type="similarity">
    <text evidence="1">Belongs to the histone H2B family.</text>
</comment>
<dbReference type="GO" id="GO:0000786">
    <property type="term" value="C:nucleosome"/>
    <property type="evidence" value="ECO:0007669"/>
    <property type="project" value="InterPro"/>
</dbReference>
<dbReference type="GeneTree" id="ENSGT00990000211549"/>
<dbReference type="Ensembl" id="ENSPTXT00000011461.1">
    <property type="protein sequence ID" value="ENSPTXP00000011101.1"/>
    <property type="gene ID" value="ENSPTXG00000007839.1"/>
</dbReference>
<protein>
    <submittedName>
        <fullName evidence="2">Uncharacterized protein</fullName>
    </submittedName>
</protein>
<reference evidence="2" key="1">
    <citation type="submission" date="2025-08" db="UniProtKB">
        <authorList>
            <consortium name="Ensembl"/>
        </authorList>
    </citation>
    <scope>IDENTIFICATION</scope>
</reference>